<sequence length="238" mass="26581">MHEHAGNIVLIEDDPHIRKLVRGALEQEGFIVHEARTGREGVTEAGTRKPDLIILDLGLPDMDGKKLIAEVRSWSSVPIVILSARTQESEKVEALDAGADDYLVKPFGMPELLARMRAQLRRHARASESGARDGNGRFRLGDVLIDIPARSVSRKGEALHLTQIEYRLLTTLLRDAGRVITHRQLLVAGWGPSHVDDHHYLRIYMQRLRQKLEADAAQPVHILTEIGVGYRLAEVEPG</sequence>
<comment type="caution">
    <text evidence="6">The sequence shown here is derived from an EMBL/GenBank/DDBJ whole genome shotgun (WGS) entry which is preliminary data.</text>
</comment>
<dbReference type="Pfam" id="PF00486">
    <property type="entry name" value="Trans_reg_C"/>
    <property type="match status" value="1"/>
</dbReference>
<dbReference type="Pfam" id="PF00072">
    <property type="entry name" value="Response_reg"/>
    <property type="match status" value="1"/>
</dbReference>
<dbReference type="Gene3D" id="3.40.50.2300">
    <property type="match status" value="1"/>
</dbReference>
<evidence type="ECO:0000256" key="2">
    <source>
        <dbReference type="PROSITE-ProRule" id="PRU00169"/>
    </source>
</evidence>
<dbReference type="PROSITE" id="PS50110">
    <property type="entry name" value="RESPONSE_REGULATORY"/>
    <property type="match status" value="1"/>
</dbReference>
<evidence type="ECO:0000256" key="1">
    <source>
        <dbReference type="ARBA" id="ARBA00023125"/>
    </source>
</evidence>
<dbReference type="SUPFAM" id="SSF52172">
    <property type="entry name" value="CheY-like"/>
    <property type="match status" value="1"/>
</dbReference>
<dbReference type="InterPro" id="IPR001789">
    <property type="entry name" value="Sig_transdc_resp-reg_receiver"/>
</dbReference>
<name>A0ABW9A583_9BURK</name>
<dbReference type="CDD" id="cd17620">
    <property type="entry name" value="REC_OmpR_KdpE-like"/>
    <property type="match status" value="1"/>
</dbReference>
<dbReference type="PROSITE" id="PS51755">
    <property type="entry name" value="OMPR_PHOB"/>
    <property type="match status" value="1"/>
</dbReference>
<dbReference type="InterPro" id="IPR001867">
    <property type="entry name" value="OmpR/PhoB-type_DNA-bd"/>
</dbReference>
<keyword evidence="2" id="KW-0597">Phosphoprotein</keyword>
<dbReference type="InterPro" id="IPR016032">
    <property type="entry name" value="Sig_transdc_resp-reg_C-effctor"/>
</dbReference>
<evidence type="ECO:0000313" key="6">
    <source>
        <dbReference type="EMBL" id="MFL9923157.1"/>
    </source>
</evidence>
<dbReference type="PANTHER" id="PTHR48111:SF50">
    <property type="entry name" value="KDP OPERON TRANSCRIPTIONAL REGULATORY PROTEIN KDPE"/>
    <property type="match status" value="1"/>
</dbReference>
<dbReference type="CDD" id="cd00383">
    <property type="entry name" value="trans_reg_C"/>
    <property type="match status" value="1"/>
</dbReference>
<keyword evidence="1 3" id="KW-0238">DNA-binding</keyword>
<dbReference type="PANTHER" id="PTHR48111">
    <property type="entry name" value="REGULATOR OF RPOS"/>
    <property type="match status" value="1"/>
</dbReference>
<dbReference type="SMART" id="SM00448">
    <property type="entry name" value="REC"/>
    <property type="match status" value="1"/>
</dbReference>
<evidence type="ECO:0000313" key="7">
    <source>
        <dbReference type="Proteomes" id="UP001629246"/>
    </source>
</evidence>
<dbReference type="SMART" id="SM00862">
    <property type="entry name" value="Trans_reg_C"/>
    <property type="match status" value="1"/>
</dbReference>
<dbReference type="SUPFAM" id="SSF46894">
    <property type="entry name" value="C-terminal effector domain of the bipartite response regulators"/>
    <property type="match status" value="1"/>
</dbReference>
<dbReference type="InterPro" id="IPR036388">
    <property type="entry name" value="WH-like_DNA-bd_sf"/>
</dbReference>
<evidence type="ECO:0000259" key="5">
    <source>
        <dbReference type="PROSITE" id="PS51755"/>
    </source>
</evidence>
<protein>
    <submittedName>
        <fullName evidence="6">Response regulator</fullName>
    </submittedName>
</protein>
<feature type="domain" description="OmpR/PhoB-type" evidence="5">
    <location>
        <begin position="135"/>
        <end position="234"/>
    </location>
</feature>
<dbReference type="InterPro" id="IPR039420">
    <property type="entry name" value="WalR-like"/>
</dbReference>
<feature type="DNA-binding region" description="OmpR/PhoB-type" evidence="3">
    <location>
        <begin position="135"/>
        <end position="234"/>
    </location>
</feature>
<keyword evidence="7" id="KW-1185">Reference proteome</keyword>
<proteinExistence type="predicted"/>
<dbReference type="Gene3D" id="1.10.10.10">
    <property type="entry name" value="Winged helix-like DNA-binding domain superfamily/Winged helix DNA-binding domain"/>
    <property type="match status" value="1"/>
</dbReference>
<evidence type="ECO:0000256" key="3">
    <source>
        <dbReference type="PROSITE-ProRule" id="PRU01091"/>
    </source>
</evidence>
<dbReference type="Gene3D" id="6.10.250.690">
    <property type="match status" value="1"/>
</dbReference>
<dbReference type="RefSeq" id="WP_408154501.1">
    <property type="nucleotide sequence ID" value="NZ_JAQQFM010000001.1"/>
</dbReference>
<feature type="modified residue" description="4-aspartylphosphate" evidence="2">
    <location>
        <position position="56"/>
    </location>
</feature>
<evidence type="ECO:0000259" key="4">
    <source>
        <dbReference type="PROSITE" id="PS50110"/>
    </source>
</evidence>
<dbReference type="Proteomes" id="UP001629246">
    <property type="component" value="Unassembled WGS sequence"/>
</dbReference>
<feature type="domain" description="Response regulatory" evidence="4">
    <location>
        <begin position="7"/>
        <end position="120"/>
    </location>
</feature>
<gene>
    <name evidence="6" type="ORF">PQR62_02685</name>
</gene>
<organism evidence="6 7">
    <name type="scientific">Herbaspirillum lusitanum</name>
    <dbReference type="NCBI Taxonomy" id="213312"/>
    <lineage>
        <taxon>Bacteria</taxon>
        <taxon>Pseudomonadati</taxon>
        <taxon>Pseudomonadota</taxon>
        <taxon>Betaproteobacteria</taxon>
        <taxon>Burkholderiales</taxon>
        <taxon>Oxalobacteraceae</taxon>
        <taxon>Herbaspirillum</taxon>
    </lineage>
</organism>
<accession>A0ABW9A583</accession>
<dbReference type="InterPro" id="IPR011006">
    <property type="entry name" value="CheY-like_superfamily"/>
</dbReference>
<dbReference type="EMBL" id="JAQQFM010000001">
    <property type="protein sequence ID" value="MFL9923157.1"/>
    <property type="molecule type" value="Genomic_DNA"/>
</dbReference>
<reference evidence="6 7" key="1">
    <citation type="journal article" date="2024" name="Chem. Sci.">
        <title>Discovery of megapolipeptins by genome mining of a Burkholderiales bacteria collection.</title>
        <authorList>
            <person name="Paulo B.S."/>
            <person name="Recchia M.J.J."/>
            <person name="Lee S."/>
            <person name="Fergusson C.H."/>
            <person name="Romanowski S.B."/>
            <person name="Hernandez A."/>
            <person name="Krull N."/>
            <person name="Liu D.Y."/>
            <person name="Cavanagh H."/>
            <person name="Bos A."/>
            <person name="Gray C.A."/>
            <person name="Murphy B.T."/>
            <person name="Linington R.G."/>
            <person name="Eustaquio A.S."/>
        </authorList>
    </citation>
    <scope>NUCLEOTIDE SEQUENCE [LARGE SCALE GENOMIC DNA]</scope>
    <source>
        <strain evidence="6 7">RL21-008-BIB-A</strain>
    </source>
</reference>